<feature type="non-terminal residue" evidence="2">
    <location>
        <position position="1"/>
    </location>
</feature>
<keyword evidence="1" id="KW-0378">Hydrolase</keyword>
<accession>A0A382FIW4</accession>
<dbReference type="SUPFAM" id="SSF89550">
    <property type="entry name" value="PHP domain-like"/>
    <property type="match status" value="1"/>
</dbReference>
<organism evidence="2">
    <name type="scientific">marine metagenome</name>
    <dbReference type="NCBI Taxonomy" id="408172"/>
    <lineage>
        <taxon>unclassified sequences</taxon>
        <taxon>metagenomes</taxon>
        <taxon>ecological metagenomes</taxon>
    </lineage>
</organism>
<reference evidence="2" key="1">
    <citation type="submission" date="2018-05" db="EMBL/GenBank/DDBJ databases">
        <authorList>
            <person name="Lanie J.A."/>
            <person name="Ng W.-L."/>
            <person name="Kazmierczak K.M."/>
            <person name="Andrzejewski T.M."/>
            <person name="Davidsen T.M."/>
            <person name="Wayne K.J."/>
            <person name="Tettelin H."/>
            <person name="Glass J.I."/>
            <person name="Rusch D."/>
            <person name="Podicherti R."/>
            <person name="Tsui H.-C.T."/>
            <person name="Winkler M.E."/>
        </authorList>
    </citation>
    <scope>NUCLEOTIDE SEQUENCE</scope>
</reference>
<evidence type="ECO:0000256" key="1">
    <source>
        <dbReference type="ARBA" id="ARBA00022801"/>
    </source>
</evidence>
<gene>
    <name evidence="2" type="ORF">METZ01_LOCUS215473</name>
</gene>
<dbReference type="PIRSF" id="PIRSF016557">
    <property type="entry name" value="Caps_synth_CpsB"/>
    <property type="match status" value="1"/>
</dbReference>
<proteinExistence type="predicted"/>
<dbReference type="EMBL" id="UINC01050076">
    <property type="protein sequence ID" value="SVB62619.1"/>
    <property type="molecule type" value="Genomic_DNA"/>
</dbReference>
<dbReference type="GO" id="GO:0004725">
    <property type="term" value="F:protein tyrosine phosphatase activity"/>
    <property type="evidence" value="ECO:0007669"/>
    <property type="project" value="InterPro"/>
</dbReference>
<evidence type="ECO:0008006" key="3">
    <source>
        <dbReference type="Google" id="ProtNLM"/>
    </source>
</evidence>
<evidence type="ECO:0000313" key="2">
    <source>
        <dbReference type="EMBL" id="SVB62619.1"/>
    </source>
</evidence>
<dbReference type="AlphaFoldDB" id="A0A382FIW4"/>
<dbReference type="Pfam" id="PF19567">
    <property type="entry name" value="CpsB_CapC"/>
    <property type="match status" value="1"/>
</dbReference>
<dbReference type="PANTHER" id="PTHR39181:SF1">
    <property type="entry name" value="TYROSINE-PROTEIN PHOSPHATASE YWQE"/>
    <property type="match status" value="1"/>
</dbReference>
<dbReference type="Gene3D" id="3.20.20.140">
    <property type="entry name" value="Metal-dependent hydrolases"/>
    <property type="match status" value="1"/>
</dbReference>
<dbReference type="InterPro" id="IPR016667">
    <property type="entry name" value="Caps_polysacc_synth_CpsB/CapC"/>
</dbReference>
<dbReference type="InterPro" id="IPR016195">
    <property type="entry name" value="Pol/histidinol_Pase-like"/>
</dbReference>
<protein>
    <recommendedName>
        <fullName evidence="3">Protein-tyrosine-phosphatase</fullName>
    </recommendedName>
</protein>
<dbReference type="PANTHER" id="PTHR39181">
    <property type="entry name" value="TYROSINE-PROTEIN PHOSPHATASE YWQE"/>
    <property type="match status" value="1"/>
</dbReference>
<sequence length="264" mass="29633">VTKEITLYDLHAHLLPAIDDGPRKIKETLEIIRISSEQGVDSILATPHRKDVSESYSVDHVEKLLCEVNDRASEYGYPTKVLLGMENHLDPDLPFDINEGRAIQMNHGKYILVEMPWSGRPDFLEDTLAEVQKMDLTPVIAHPERMELFQKDPLLLFDLVDKGMLTQITASSVFGKFGGKAMRFAEEIIKNNLGHILASDTHMATGSRRPDLLEGFKSVVRLCGADIGNMMVNDTPRAILESLDTNIPRGQKLSSSHATWNFLR</sequence>
<name>A0A382FIW4_9ZZZZ</name>
<dbReference type="GO" id="GO:0030145">
    <property type="term" value="F:manganese ion binding"/>
    <property type="evidence" value="ECO:0007669"/>
    <property type="project" value="InterPro"/>
</dbReference>